<proteinExistence type="predicted"/>
<dbReference type="Proteomes" id="UP001212981">
    <property type="component" value="Unassembled WGS sequence"/>
</dbReference>
<feature type="transmembrane region" description="Helical" evidence="2">
    <location>
        <begin position="60"/>
        <end position="81"/>
    </location>
</feature>
<feature type="compositionally biased region" description="Polar residues" evidence="1">
    <location>
        <begin position="142"/>
        <end position="151"/>
    </location>
</feature>
<name>A0A3E3E692_9FIRM</name>
<dbReference type="RefSeq" id="WP_117445804.1">
    <property type="nucleotide sequence ID" value="NZ_CALCIP010000031.1"/>
</dbReference>
<feature type="domain" description="Zinc-ribbon" evidence="3">
    <location>
        <begin position="2"/>
        <end position="24"/>
    </location>
</feature>
<evidence type="ECO:0000313" key="6">
    <source>
        <dbReference type="EMBL" id="RGD77335.1"/>
    </source>
</evidence>
<evidence type="ECO:0000313" key="4">
    <source>
        <dbReference type="EMBL" id="MDB7981843.1"/>
    </source>
</evidence>
<dbReference type="EMBL" id="QUSK01000006">
    <property type="protein sequence ID" value="RGD77335.1"/>
    <property type="molecule type" value="Genomic_DNA"/>
</dbReference>
<organism evidence="6 7">
    <name type="scientific">Faecalicoccus pleomorphus</name>
    <dbReference type="NCBI Taxonomy" id="1323"/>
    <lineage>
        <taxon>Bacteria</taxon>
        <taxon>Bacillati</taxon>
        <taxon>Bacillota</taxon>
        <taxon>Erysipelotrichia</taxon>
        <taxon>Erysipelotrichales</taxon>
        <taxon>Erysipelotrichaceae</taxon>
        <taxon>Faecalicoccus</taxon>
    </lineage>
</organism>
<dbReference type="Pfam" id="PF13240">
    <property type="entry name" value="Zn_Ribbon_1"/>
    <property type="match status" value="1"/>
</dbReference>
<evidence type="ECO:0000313" key="7">
    <source>
        <dbReference type="Proteomes" id="UP000260721"/>
    </source>
</evidence>
<keyword evidence="2" id="KW-0472">Membrane</keyword>
<keyword evidence="2" id="KW-1133">Transmembrane helix</keyword>
<evidence type="ECO:0000256" key="1">
    <source>
        <dbReference type="SAM" id="MobiDB-lite"/>
    </source>
</evidence>
<dbReference type="EMBL" id="JABAFR010000024">
    <property type="protein sequence ID" value="NME45072.1"/>
    <property type="molecule type" value="Genomic_DNA"/>
</dbReference>
<keyword evidence="2" id="KW-0812">Transmembrane</keyword>
<gene>
    <name evidence="6" type="ORF">DXC78_03815</name>
    <name evidence="5" type="ORF">HF861_09285</name>
    <name evidence="4" type="ORF">PND82_03295</name>
</gene>
<protein>
    <submittedName>
        <fullName evidence="6">Zinc ribbon domain-containing protein</fullName>
    </submittedName>
</protein>
<evidence type="ECO:0000313" key="5">
    <source>
        <dbReference type="EMBL" id="NME45072.1"/>
    </source>
</evidence>
<dbReference type="InterPro" id="IPR026870">
    <property type="entry name" value="Zinc_ribbon_dom"/>
</dbReference>
<reference evidence="4" key="3">
    <citation type="submission" date="2023-01" db="EMBL/GenBank/DDBJ databases">
        <title>Human gut microbiome strain richness.</title>
        <authorList>
            <person name="Chen-Liaw A."/>
        </authorList>
    </citation>
    <scope>NUCLEOTIDE SEQUENCE</scope>
    <source>
        <strain evidence="4">D8_m1001271B151109d0_201107</strain>
    </source>
</reference>
<evidence type="ECO:0000313" key="8">
    <source>
        <dbReference type="Proteomes" id="UP000540014"/>
    </source>
</evidence>
<dbReference type="Proteomes" id="UP000540014">
    <property type="component" value="Unassembled WGS sequence"/>
</dbReference>
<accession>A0A3E3E692</accession>
<dbReference type="AlphaFoldDB" id="A0A3E3E692"/>
<evidence type="ECO:0000256" key="2">
    <source>
        <dbReference type="SAM" id="Phobius"/>
    </source>
</evidence>
<evidence type="ECO:0000259" key="3">
    <source>
        <dbReference type="Pfam" id="PF13240"/>
    </source>
</evidence>
<dbReference type="EMBL" id="JAQLXO010000002">
    <property type="protein sequence ID" value="MDB7981843.1"/>
    <property type="molecule type" value="Genomic_DNA"/>
</dbReference>
<reference evidence="5 8" key="2">
    <citation type="submission" date="2020-04" db="EMBL/GenBank/DDBJ databases">
        <authorList>
            <person name="Hitch T.C.A."/>
            <person name="Wylensek D."/>
            <person name="Clavel T."/>
        </authorList>
    </citation>
    <scope>NUCLEOTIDE SEQUENCE [LARGE SCALE GENOMIC DNA]</scope>
    <source>
        <strain evidence="5 8">BSM-383-APC-22F</strain>
    </source>
</reference>
<feature type="compositionally biased region" description="Basic and acidic residues" evidence="1">
    <location>
        <begin position="91"/>
        <end position="141"/>
    </location>
</feature>
<sequence>MYCPECGHLNTDEDQFCEECGCPLKEDVQPNEENLLADHLSFENNQKLHPDSSPHQTKNLIIALVSVVAIIGIAVGGYFFYQHQQSQRDLQEQKEELKEAKKEADEAKEDADKAKEDAKKATEEKKEAEEKVQDALEKQEKSNSSSNQLPINQIPGDNFAGYDLGQYILQYNMVTRVSPDYNAAEVGKLVKGVPINVVDIVPGSNGSLWGKLTHGNWICLKDNNYTYVIRN</sequence>
<reference evidence="6 7" key="1">
    <citation type="submission" date="2018-08" db="EMBL/GenBank/DDBJ databases">
        <title>A genome reference for cultivated species of the human gut microbiota.</title>
        <authorList>
            <person name="Zou Y."/>
            <person name="Xue W."/>
            <person name="Luo G."/>
        </authorList>
    </citation>
    <scope>NUCLEOTIDE SEQUENCE [LARGE SCALE GENOMIC DNA]</scope>
    <source>
        <strain evidence="6 7">TF08-11</strain>
    </source>
</reference>
<feature type="region of interest" description="Disordered" evidence="1">
    <location>
        <begin position="91"/>
        <end position="151"/>
    </location>
</feature>
<comment type="caution">
    <text evidence="6">The sequence shown here is derived from an EMBL/GenBank/DDBJ whole genome shotgun (WGS) entry which is preliminary data.</text>
</comment>
<dbReference type="Proteomes" id="UP000260721">
    <property type="component" value="Unassembled WGS sequence"/>
</dbReference>